<reference evidence="2 3" key="1">
    <citation type="submission" date="2020-08" db="EMBL/GenBank/DDBJ databases">
        <title>Genomic Encyclopedia of Type Strains, Phase IV (KMG-IV): sequencing the most valuable type-strain genomes for metagenomic binning, comparative biology and taxonomic classification.</title>
        <authorList>
            <person name="Goeker M."/>
        </authorList>
    </citation>
    <scope>NUCLEOTIDE SEQUENCE [LARGE SCALE GENOMIC DNA]</scope>
    <source>
        <strain evidence="2 3">DSM 12251</strain>
    </source>
</reference>
<sequence>MHRLLHYLRDLTSGRVILWCYAIWYTVNVIGHFDSRPRIWLTSLGLSGIIGAALIISTRPAGGQKNRMDPWVTFRLFLMPFCVSSFAALVKDAGYVLIFPPSWRENLIGLTAIVIFLALVYTVKQTQAQAAKGSP</sequence>
<feature type="transmembrane region" description="Helical" evidence="1">
    <location>
        <begin position="106"/>
        <end position="123"/>
    </location>
</feature>
<dbReference type="Proteomes" id="UP000534294">
    <property type="component" value="Unassembled WGS sequence"/>
</dbReference>
<keyword evidence="1" id="KW-0812">Transmembrane</keyword>
<keyword evidence="1" id="KW-0472">Membrane</keyword>
<feature type="transmembrane region" description="Helical" evidence="1">
    <location>
        <begin position="12"/>
        <end position="33"/>
    </location>
</feature>
<gene>
    <name evidence="2" type="ORF">HNQ64_002396</name>
</gene>
<protein>
    <submittedName>
        <fullName evidence="2">Uncharacterized protein</fullName>
    </submittedName>
</protein>
<keyword evidence="1" id="KW-1133">Transmembrane helix</keyword>
<accession>A0A7W7YKX9</accession>
<feature type="transmembrane region" description="Helical" evidence="1">
    <location>
        <begin position="39"/>
        <end position="56"/>
    </location>
</feature>
<evidence type="ECO:0000256" key="1">
    <source>
        <dbReference type="SAM" id="Phobius"/>
    </source>
</evidence>
<keyword evidence="3" id="KW-1185">Reference proteome</keyword>
<dbReference type="EMBL" id="JACHIF010000004">
    <property type="protein sequence ID" value="MBB5038138.1"/>
    <property type="molecule type" value="Genomic_DNA"/>
</dbReference>
<feature type="transmembrane region" description="Helical" evidence="1">
    <location>
        <begin position="76"/>
        <end position="100"/>
    </location>
</feature>
<dbReference type="RefSeq" id="WP_184208671.1">
    <property type="nucleotide sequence ID" value="NZ_JACHIF010000004.1"/>
</dbReference>
<dbReference type="AlphaFoldDB" id="A0A7W7YKX9"/>
<proteinExistence type="predicted"/>
<organism evidence="2 3">
    <name type="scientific">Prosthecobacter dejongeii</name>
    <dbReference type="NCBI Taxonomy" id="48465"/>
    <lineage>
        <taxon>Bacteria</taxon>
        <taxon>Pseudomonadati</taxon>
        <taxon>Verrucomicrobiota</taxon>
        <taxon>Verrucomicrobiia</taxon>
        <taxon>Verrucomicrobiales</taxon>
        <taxon>Verrucomicrobiaceae</taxon>
        <taxon>Prosthecobacter</taxon>
    </lineage>
</organism>
<comment type="caution">
    <text evidence="2">The sequence shown here is derived from an EMBL/GenBank/DDBJ whole genome shotgun (WGS) entry which is preliminary data.</text>
</comment>
<evidence type="ECO:0000313" key="3">
    <source>
        <dbReference type="Proteomes" id="UP000534294"/>
    </source>
</evidence>
<name>A0A7W7YKX9_9BACT</name>
<evidence type="ECO:0000313" key="2">
    <source>
        <dbReference type="EMBL" id="MBB5038138.1"/>
    </source>
</evidence>